<name>A0A7Z1ENN2_SHIFL</name>
<evidence type="ECO:0000256" key="1">
    <source>
        <dbReference type="SAM" id="Phobius"/>
    </source>
</evidence>
<evidence type="ECO:0000313" key="3">
    <source>
        <dbReference type="Proteomes" id="UP000217822"/>
    </source>
</evidence>
<comment type="caution">
    <text evidence="2">The sequence shown here is derived from an EMBL/GenBank/DDBJ whole genome shotgun (WGS) entry which is preliminary data.</text>
</comment>
<sequence>MNDFSIIVNLYRLSSYPHFDGAKFSARIAYNADVKSLFKRILNPTFQAGTADEIEVDGHLIYDYEDFPAKGNFLTYSFKISQGSANRFYKNKNEFVKINTLKKGIMPEYFYIIEDDFYSLETPKPSYIQKIEDICELINALSMLAHFHDIKKDSKGTFYRLVFILNSESKSSSAVIETNITEEIFNDKTVNTQLVKTLVSSEATTDAHHIEKINTFRNTVIEYVNKNGNSFVELINKWDFICELYTNNLAAYMSAFSFHKARKEVVDAELDYSEKLSKIISEISNKALAIPISLAGSIAIFKLTTKADWIIALIGLIITAIITSAMIVSQKKQLARISHSKEILFGQLRYRIKDDTSDLKESLEEAIKKLNDNEDFCHKVLDSLLSLAWMPTFIGIIGILFKLMPNIT</sequence>
<keyword evidence="1" id="KW-1133">Transmembrane helix</keyword>
<reference evidence="3" key="1">
    <citation type="submission" date="2017-06" db="EMBL/GenBank/DDBJ databases">
        <title>WGS of SAMN07203007.</title>
        <authorList>
            <person name="Fouts D."/>
            <person name="Sutton G."/>
            <person name="Nguyen K."/>
            <person name="Thamlikitkul V."/>
        </authorList>
    </citation>
    <scope>NUCLEOTIDE SEQUENCE [LARGE SCALE GENOMIC DNA]</scope>
    <source>
        <strain evidence="3">ESBL-06065-006</strain>
    </source>
</reference>
<dbReference type="AlphaFoldDB" id="A0A7Z1ENN2"/>
<keyword evidence="1" id="KW-0472">Membrane</keyword>
<feature type="transmembrane region" description="Helical" evidence="1">
    <location>
        <begin position="384"/>
        <end position="404"/>
    </location>
</feature>
<gene>
    <name evidence="2" type="ORF">CEG97_03745</name>
</gene>
<keyword evidence="1" id="KW-0812">Transmembrane</keyword>
<dbReference type="RefSeq" id="WP_063117281.1">
    <property type="nucleotide sequence ID" value="NZ_NIYU01000016.1"/>
</dbReference>
<evidence type="ECO:0000313" key="2">
    <source>
        <dbReference type="EMBL" id="PAY92214.1"/>
    </source>
</evidence>
<protein>
    <submittedName>
        <fullName evidence="2">Uncharacterized protein</fullName>
    </submittedName>
</protein>
<dbReference type="EMBL" id="NIYV01000024">
    <property type="protein sequence ID" value="PAY92214.1"/>
    <property type="molecule type" value="Genomic_DNA"/>
</dbReference>
<accession>A0A7Z1ENN2</accession>
<organism evidence="2 3">
    <name type="scientific">Shigella flexneri</name>
    <dbReference type="NCBI Taxonomy" id="623"/>
    <lineage>
        <taxon>Bacteria</taxon>
        <taxon>Pseudomonadati</taxon>
        <taxon>Pseudomonadota</taxon>
        <taxon>Gammaproteobacteria</taxon>
        <taxon>Enterobacterales</taxon>
        <taxon>Enterobacteriaceae</taxon>
        <taxon>Shigella</taxon>
    </lineage>
</organism>
<dbReference type="Proteomes" id="UP000217822">
    <property type="component" value="Unassembled WGS sequence"/>
</dbReference>
<feature type="transmembrane region" description="Helical" evidence="1">
    <location>
        <begin position="309"/>
        <end position="328"/>
    </location>
</feature>
<proteinExistence type="predicted"/>